<dbReference type="InterPro" id="IPR006143">
    <property type="entry name" value="RND_pump_MFP"/>
</dbReference>
<dbReference type="Gene3D" id="2.40.50.100">
    <property type="match status" value="1"/>
</dbReference>
<dbReference type="PANTHER" id="PTHR30469:SF15">
    <property type="entry name" value="HLYD FAMILY OF SECRETION PROTEINS"/>
    <property type="match status" value="1"/>
</dbReference>
<comment type="caution">
    <text evidence="2">The sequence shown here is derived from an EMBL/GenBank/DDBJ whole genome shotgun (WGS) entry which is preliminary data.</text>
</comment>
<dbReference type="RefSeq" id="WP_380738482.1">
    <property type="nucleotide sequence ID" value="NZ_JBHTJP010000032.1"/>
</dbReference>
<dbReference type="SUPFAM" id="SSF111369">
    <property type="entry name" value="HlyD-like secretion proteins"/>
    <property type="match status" value="1"/>
</dbReference>
<accession>A0ABW3IFQ3</accession>
<organism evidence="2 3">
    <name type="scientific">Salinimicrobium gaetbulicola</name>
    <dbReference type="NCBI Taxonomy" id="999702"/>
    <lineage>
        <taxon>Bacteria</taxon>
        <taxon>Pseudomonadati</taxon>
        <taxon>Bacteroidota</taxon>
        <taxon>Flavobacteriia</taxon>
        <taxon>Flavobacteriales</taxon>
        <taxon>Flavobacteriaceae</taxon>
        <taxon>Salinimicrobium</taxon>
    </lineage>
</organism>
<proteinExistence type="inferred from homology"/>
<dbReference type="Gene3D" id="1.10.287.470">
    <property type="entry name" value="Helix hairpin bin"/>
    <property type="match status" value="1"/>
</dbReference>
<gene>
    <name evidence="2" type="ORF">ACFQ1G_07380</name>
</gene>
<sequence length="237" mass="26604">MNNFDINKRVPPLPETDSEKEKYFITGRGIISDYYSIRNLEERLGKYTIVAPFDGILTEALVTRGTLIRQGQKLGEFIDPSVYELEVSVAKKFSDLLKVGEKVALANLDETENYTGVISRINARVDQETQTIEVFIKVQGEDIREGMFLQAMIDARDEENAIEIPRELLVDRSKVYVVRDSVLDLVTVKPVYFGKNTVVIKGLENGEQMLSSNVPGAYSGMLVTIQKENGSTKSDMP</sequence>
<evidence type="ECO:0000313" key="2">
    <source>
        <dbReference type="EMBL" id="MFD0976605.1"/>
    </source>
</evidence>
<dbReference type="PANTHER" id="PTHR30469">
    <property type="entry name" value="MULTIDRUG RESISTANCE PROTEIN MDTA"/>
    <property type="match status" value="1"/>
</dbReference>
<reference evidence="3" key="1">
    <citation type="journal article" date="2019" name="Int. J. Syst. Evol. Microbiol.">
        <title>The Global Catalogue of Microorganisms (GCM) 10K type strain sequencing project: providing services to taxonomists for standard genome sequencing and annotation.</title>
        <authorList>
            <consortium name="The Broad Institute Genomics Platform"/>
            <consortium name="The Broad Institute Genome Sequencing Center for Infectious Disease"/>
            <person name="Wu L."/>
            <person name="Ma J."/>
        </authorList>
    </citation>
    <scope>NUCLEOTIDE SEQUENCE [LARGE SCALE GENOMIC DNA]</scope>
    <source>
        <strain evidence="3">CCUG 60898</strain>
    </source>
</reference>
<dbReference type="Gene3D" id="2.40.30.170">
    <property type="match status" value="1"/>
</dbReference>
<name>A0ABW3IFQ3_9FLAO</name>
<dbReference type="EMBL" id="JBHTJP010000032">
    <property type="protein sequence ID" value="MFD0976605.1"/>
    <property type="molecule type" value="Genomic_DNA"/>
</dbReference>
<evidence type="ECO:0000256" key="1">
    <source>
        <dbReference type="ARBA" id="ARBA00009477"/>
    </source>
</evidence>
<dbReference type="Proteomes" id="UP001597100">
    <property type="component" value="Unassembled WGS sequence"/>
</dbReference>
<dbReference type="NCBIfam" id="TIGR01730">
    <property type="entry name" value="RND_mfp"/>
    <property type="match status" value="1"/>
</dbReference>
<protein>
    <submittedName>
        <fullName evidence="2">Efflux RND transporter periplasmic adaptor subunit</fullName>
    </submittedName>
</protein>
<comment type="similarity">
    <text evidence="1">Belongs to the membrane fusion protein (MFP) (TC 8.A.1) family.</text>
</comment>
<keyword evidence="3" id="KW-1185">Reference proteome</keyword>
<evidence type="ECO:0000313" key="3">
    <source>
        <dbReference type="Proteomes" id="UP001597100"/>
    </source>
</evidence>